<evidence type="ECO:0000256" key="6">
    <source>
        <dbReference type="ARBA" id="ARBA00022857"/>
    </source>
</evidence>
<feature type="binding site" evidence="11">
    <location>
        <position position="57"/>
    </location>
    <ligand>
        <name>NADPH</name>
        <dbReference type="ChEBI" id="CHEBI:57783"/>
    </ligand>
</feature>
<comment type="caution">
    <text evidence="15">The sequence shown here is derived from an EMBL/GenBank/DDBJ whole genome shotgun (WGS) entry which is preliminary data.</text>
</comment>
<dbReference type="Gene3D" id="1.10.3730.10">
    <property type="entry name" value="ProC C-terminal domain-like"/>
    <property type="match status" value="1"/>
</dbReference>
<feature type="domain" description="Pyrroline-5-carboxylate reductase dimerisation" evidence="14">
    <location>
        <begin position="162"/>
        <end position="266"/>
    </location>
</feature>
<keyword evidence="7 9" id="KW-0560">Oxidoreductase</keyword>
<dbReference type="InterPro" id="IPR029036">
    <property type="entry name" value="P5CR_dimer"/>
</dbReference>
<organism evidence="15 16">
    <name type="scientific">Fictibacillus aquaticus</name>
    <dbReference type="NCBI Taxonomy" id="2021314"/>
    <lineage>
        <taxon>Bacteria</taxon>
        <taxon>Bacillati</taxon>
        <taxon>Bacillota</taxon>
        <taxon>Bacilli</taxon>
        <taxon>Bacillales</taxon>
        <taxon>Fictibacillaceae</taxon>
        <taxon>Fictibacillus</taxon>
    </lineage>
</organism>
<dbReference type="FunFam" id="3.40.50.720:FF:000190">
    <property type="entry name" value="Pyrroline-5-carboxylate reductase"/>
    <property type="match status" value="1"/>
</dbReference>
<dbReference type="EMBL" id="NOII01000003">
    <property type="protein sequence ID" value="OYD57312.1"/>
    <property type="molecule type" value="Genomic_DNA"/>
</dbReference>
<dbReference type="InterPro" id="IPR008927">
    <property type="entry name" value="6-PGluconate_DH-like_C_sf"/>
</dbReference>
<protein>
    <recommendedName>
        <fullName evidence="9 10">Pyrroline-5-carboxylate reductase</fullName>
        <shortName evidence="9">P5C reductase</shortName>
        <shortName evidence="9">P5CR</shortName>
        <ecNumber evidence="9 10">1.5.1.2</ecNumber>
    </recommendedName>
    <alternativeName>
        <fullName evidence="9">PCA reductase</fullName>
    </alternativeName>
</protein>
<dbReference type="PANTHER" id="PTHR11645">
    <property type="entry name" value="PYRROLINE-5-CARBOXYLATE REDUCTASE"/>
    <property type="match status" value="1"/>
</dbReference>
<keyword evidence="5 9" id="KW-0641">Proline biosynthesis</keyword>
<evidence type="ECO:0000256" key="9">
    <source>
        <dbReference type="HAMAP-Rule" id="MF_01925"/>
    </source>
</evidence>
<feature type="binding site" evidence="11">
    <location>
        <begin position="8"/>
        <end position="13"/>
    </location>
    <ligand>
        <name>NADP(+)</name>
        <dbReference type="ChEBI" id="CHEBI:58349"/>
    </ligand>
</feature>
<dbReference type="Gene3D" id="3.40.50.720">
    <property type="entry name" value="NAD(P)-binding Rossmann-like Domain"/>
    <property type="match status" value="1"/>
</dbReference>
<comment type="catalytic activity">
    <reaction evidence="9">
        <text>L-proline + NAD(+) = (S)-1-pyrroline-5-carboxylate + NADH + 2 H(+)</text>
        <dbReference type="Rhea" id="RHEA:14105"/>
        <dbReference type="ChEBI" id="CHEBI:15378"/>
        <dbReference type="ChEBI" id="CHEBI:17388"/>
        <dbReference type="ChEBI" id="CHEBI:57540"/>
        <dbReference type="ChEBI" id="CHEBI:57945"/>
        <dbReference type="ChEBI" id="CHEBI:60039"/>
        <dbReference type="EC" id="1.5.1.2"/>
    </reaction>
</comment>
<dbReference type="GO" id="GO:0004735">
    <property type="term" value="F:pyrroline-5-carboxylate reductase activity"/>
    <property type="evidence" value="ECO:0007669"/>
    <property type="project" value="UniProtKB-UniRule"/>
</dbReference>
<dbReference type="InterPro" id="IPR036291">
    <property type="entry name" value="NAD(P)-bd_dom_sf"/>
</dbReference>
<accession>A0A235F7V4</accession>
<dbReference type="AlphaFoldDB" id="A0A235F7V4"/>
<evidence type="ECO:0000259" key="14">
    <source>
        <dbReference type="Pfam" id="PF14748"/>
    </source>
</evidence>
<dbReference type="HAMAP" id="MF_01925">
    <property type="entry name" value="P5C_reductase"/>
    <property type="match status" value="1"/>
</dbReference>
<dbReference type="Proteomes" id="UP000215059">
    <property type="component" value="Unassembled WGS sequence"/>
</dbReference>
<comment type="function">
    <text evidence="8 9">Catalyzes the reduction of 1-pyrroline-5-carboxylate (PCA) to L-proline.</text>
</comment>
<evidence type="ECO:0000313" key="16">
    <source>
        <dbReference type="Proteomes" id="UP000215059"/>
    </source>
</evidence>
<dbReference type="GO" id="GO:0055129">
    <property type="term" value="P:L-proline biosynthetic process"/>
    <property type="evidence" value="ECO:0007669"/>
    <property type="project" value="UniProtKB-UniRule"/>
</dbReference>
<feature type="domain" description="Pyrroline-5-carboxylate reductase catalytic N-terminal" evidence="13">
    <location>
        <begin position="4"/>
        <end position="99"/>
    </location>
</feature>
<feature type="binding site" evidence="11">
    <location>
        <begin position="70"/>
        <end position="73"/>
    </location>
    <ligand>
        <name>NADP(+)</name>
        <dbReference type="ChEBI" id="CHEBI:58349"/>
    </ligand>
</feature>
<comment type="subcellular location">
    <subcellularLocation>
        <location evidence="1 9">Cytoplasm</location>
    </subcellularLocation>
</comment>
<evidence type="ECO:0000256" key="12">
    <source>
        <dbReference type="RuleBase" id="RU003903"/>
    </source>
</evidence>
<dbReference type="NCBIfam" id="TIGR00112">
    <property type="entry name" value="proC"/>
    <property type="match status" value="1"/>
</dbReference>
<evidence type="ECO:0000256" key="8">
    <source>
        <dbReference type="ARBA" id="ARBA00058118"/>
    </source>
</evidence>
<keyword evidence="3 9" id="KW-0963">Cytoplasm</keyword>
<dbReference type="PROSITE" id="PS00521">
    <property type="entry name" value="P5CR"/>
    <property type="match status" value="1"/>
</dbReference>
<dbReference type="SUPFAM" id="SSF48179">
    <property type="entry name" value="6-phosphogluconate dehydrogenase C-terminal domain-like"/>
    <property type="match status" value="1"/>
</dbReference>
<dbReference type="UniPathway" id="UPA00098">
    <property type="reaction ID" value="UER00361"/>
</dbReference>
<evidence type="ECO:0000259" key="13">
    <source>
        <dbReference type="Pfam" id="PF03807"/>
    </source>
</evidence>
<evidence type="ECO:0000256" key="2">
    <source>
        <dbReference type="ARBA" id="ARBA00005525"/>
    </source>
</evidence>
<evidence type="ECO:0000256" key="5">
    <source>
        <dbReference type="ARBA" id="ARBA00022650"/>
    </source>
</evidence>
<dbReference type="PANTHER" id="PTHR11645:SF0">
    <property type="entry name" value="PYRROLINE-5-CARBOXYLATE REDUCTASE 3"/>
    <property type="match status" value="1"/>
</dbReference>
<evidence type="ECO:0000313" key="15">
    <source>
        <dbReference type="EMBL" id="OYD57312.1"/>
    </source>
</evidence>
<evidence type="ECO:0000256" key="7">
    <source>
        <dbReference type="ARBA" id="ARBA00023002"/>
    </source>
</evidence>
<keyword evidence="16" id="KW-1185">Reference proteome</keyword>
<proteinExistence type="inferred from homology"/>
<gene>
    <name evidence="9" type="primary">proC</name>
    <name evidence="15" type="ORF">CGZ90_11535</name>
</gene>
<dbReference type="RefSeq" id="WP_094252660.1">
    <property type="nucleotide sequence ID" value="NZ_JBHLXL010000001.1"/>
</dbReference>
<dbReference type="PIRSF" id="PIRSF000193">
    <property type="entry name" value="Pyrrol-5-carb_rd"/>
    <property type="match status" value="1"/>
</dbReference>
<evidence type="ECO:0000256" key="11">
    <source>
        <dbReference type="PIRSR" id="PIRSR000193-1"/>
    </source>
</evidence>
<dbReference type="InterPro" id="IPR028939">
    <property type="entry name" value="P5C_Rdtase_cat_N"/>
</dbReference>
<dbReference type="InterPro" id="IPR000304">
    <property type="entry name" value="Pyrroline-COOH_reductase"/>
</dbReference>
<keyword evidence="4 9" id="KW-0028">Amino-acid biosynthesis</keyword>
<keyword evidence="6 9" id="KW-0521">NADP</keyword>
<evidence type="ECO:0000256" key="10">
    <source>
        <dbReference type="NCBIfam" id="TIGR00112"/>
    </source>
</evidence>
<evidence type="ECO:0000256" key="4">
    <source>
        <dbReference type="ARBA" id="ARBA00022605"/>
    </source>
</evidence>
<reference evidence="15 16" key="1">
    <citation type="submission" date="2017-07" db="EMBL/GenBank/DDBJ databases">
        <title>Fictibacillus sp. nov. GDSW-R2A3 Genome sequencing and assembly.</title>
        <authorList>
            <person name="Mayilraj S."/>
        </authorList>
    </citation>
    <scope>NUCLEOTIDE SEQUENCE [LARGE SCALE GENOMIC DNA]</scope>
    <source>
        <strain evidence="15 16">GDSW-R2A3</strain>
    </source>
</reference>
<dbReference type="OrthoDB" id="9805754at2"/>
<comment type="pathway">
    <text evidence="9 12">Amino-acid biosynthesis; L-proline biosynthesis; L-proline from L-glutamate 5-semialdehyde: step 1/1.</text>
</comment>
<dbReference type="GO" id="GO:0005737">
    <property type="term" value="C:cytoplasm"/>
    <property type="evidence" value="ECO:0007669"/>
    <property type="project" value="UniProtKB-SubCell"/>
</dbReference>
<evidence type="ECO:0000256" key="1">
    <source>
        <dbReference type="ARBA" id="ARBA00004496"/>
    </source>
</evidence>
<name>A0A235F7V4_9BACL</name>
<dbReference type="Pfam" id="PF03807">
    <property type="entry name" value="F420_oxidored"/>
    <property type="match status" value="1"/>
</dbReference>
<comment type="catalytic activity">
    <reaction evidence="9 12">
        <text>L-proline + NADP(+) = (S)-1-pyrroline-5-carboxylate + NADPH + 2 H(+)</text>
        <dbReference type="Rhea" id="RHEA:14109"/>
        <dbReference type="ChEBI" id="CHEBI:15378"/>
        <dbReference type="ChEBI" id="CHEBI:17388"/>
        <dbReference type="ChEBI" id="CHEBI:57783"/>
        <dbReference type="ChEBI" id="CHEBI:58349"/>
        <dbReference type="ChEBI" id="CHEBI:60039"/>
        <dbReference type="EC" id="1.5.1.2"/>
    </reaction>
</comment>
<sequence length="269" mass="28328">MKQTIGFIGCGKMAQAMIGGMLNSGLVAPQQIMASARSEKTLEYVKGKFNILTTESNVSVARESDVLFLAIQPYGHEDVLTEIAEHLKANAVIVTIAAGVKIEKVASFFASGVKVVRTMPNTPSLVGAGMTAMSANSEVTREELQNVITLFKSFGEVELLPESQIDAIPAISGSSPAYVYMFIEALADGGVRQGLSRSQSYRLAAQAVLGAAKMVLETGKHPGELKDQVTSPGGATIAAVATLEEEGMRSAVLKAMESCTNRAKELGGK</sequence>
<dbReference type="EC" id="1.5.1.2" evidence="9 10"/>
<dbReference type="FunFam" id="1.10.3730.10:FF:000001">
    <property type="entry name" value="Pyrroline-5-carboxylate reductase"/>
    <property type="match status" value="1"/>
</dbReference>
<comment type="similarity">
    <text evidence="2 9 12">Belongs to the pyrroline-5-carboxylate reductase family.</text>
</comment>
<dbReference type="InterPro" id="IPR053790">
    <property type="entry name" value="P5CR-like_CS"/>
</dbReference>
<evidence type="ECO:0000256" key="3">
    <source>
        <dbReference type="ARBA" id="ARBA00022490"/>
    </source>
</evidence>
<dbReference type="SUPFAM" id="SSF51735">
    <property type="entry name" value="NAD(P)-binding Rossmann-fold domains"/>
    <property type="match status" value="1"/>
</dbReference>
<dbReference type="Pfam" id="PF14748">
    <property type="entry name" value="P5CR_dimer"/>
    <property type="match status" value="1"/>
</dbReference>